<dbReference type="SUPFAM" id="SSF55811">
    <property type="entry name" value="Nudix"/>
    <property type="match status" value="1"/>
</dbReference>
<name>A0A1B4XC97_9GAMM</name>
<dbReference type="OrthoDB" id="7066556at2"/>
<protein>
    <submittedName>
        <fullName evidence="4">NUDIX hydrolase</fullName>
    </submittedName>
</protein>
<dbReference type="InParanoid" id="A0A1B4XC97"/>
<dbReference type="Proteomes" id="UP000243180">
    <property type="component" value="Chromosome"/>
</dbReference>
<proteinExistence type="predicted"/>
<dbReference type="PANTHER" id="PTHR21340:SF0">
    <property type="entry name" value="BIS(5'-NUCLEOSYL)-TETRAPHOSPHATASE [ASYMMETRICAL]"/>
    <property type="match status" value="1"/>
</dbReference>
<dbReference type="InterPro" id="IPR015797">
    <property type="entry name" value="NUDIX_hydrolase-like_dom_sf"/>
</dbReference>
<dbReference type="PROSITE" id="PS00893">
    <property type="entry name" value="NUDIX_BOX"/>
    <property type="match status" value="1"/>
</dbReference>
<comment type="cofactor">
    <cofactor evidence="1">
        <name>Mg(2+)</name>
        <dbReference type="ChEBI" id="CHEBI:18420"/>
    </cofactor>
</comment>
<dbReference type="Gene3D" id="3.90.79.10">
    <property type="entry name" value="Nucleoside Triphosphate Pyrophosphohydrolase"/>
    <property type="match status" value="1"/>
</dbReference>
<evidence type="ECO:0000256" key="2">
    <source>
        <dbReference type="ARBA" id="ARBA00022801"/>
    </source>
</evidence>
<keyword evidence="5" id="KW-1185">Reference proteome</keyword>
<evidence type="ECO:0000313" key="4">
    <source>
        <dbReference type="EMBL" id="BAV32400.1"/>
    </source>
</evidence>
<dbReference type="InterPro" id="IPR051325">
    <property type="entry name" value="Nudix_hydrolase_domain"/>
</dbReference>
<dbReference type="AlphaFoldDB" id="A0A1B4XC97"/>
<gene>
    <name evidence="4" type="ORF">SCL_0076</name>
</gene>
<dbReference type="GO" id="GO:0006167">
    <property type="term" value="P:AMP biosynthetic process"/>
    <property type="evidence" value="ECO:0007669"/>
    <property type="project" value="TreeGrafter"/>
</dbReference>
<keyword evidence="2 4" id="KW-0378">Hydrolase</keyword>
<accession>A0A1B4XC97</accession>
<dbReference type="GO" id="GO:0004081">
    <property type="term" value="F:bis(5'-nucleosyl)-tetraphosphatase (asymmetrical) activity"/>
    <property type="evidence" value="ECO:0007669"/>
    <property type="project" value="TreeGrafter"/>
</dbReference>
<dbReference type="GO" id="GO:0006754">
    <property type="term" value="P:ATP biosynthetic process"/>
    <property type="evidence" value="ECO:0007669"/>
    <property type="project" value="TreeGrafter"/>
</dbReference>
<dbReference type="EMBL" id="AP014879">
    <property type="protein sequence ID" value="BAV32400.1"/>
    <property type="molecule type" value="Genomic_DNA"/>
</dbReference>
<dbReference type="InterPro" id="IPR000086">
    <property type="entry name" value="NUDIX_hydrolase_dom"/>
</dbReference>
<evidence type="ECO:0000259" key="3">
    <source>
        <dbReference type="PROSITE" id="PS51462"/>
    </source>
</evidence>
<organism evidence="4 5">
    <name type="scientific">Sulfuricaulis limicola</name>
    <dbReference type="NCBI Taxonomy" id="1620215"/>
    <lineage>
        <taxon>Bacteria</taxon>
        <taxon>Pseudomonadati</taxon>
        <taxon>Pseudomonadota</taxon>
        <taxon>Gammaproteobacteria</taxon>
        <taxon>Acidiferrobacterales</taxon>
        <taxon>Acidiferrobacteraceae</taxon>
        <taxon>Sulfuricaulis</taxon>
    </lineage>
</organism>
<dbReference type="PROSITE" id="PS51462">
    <property type="entry name" value="NUDIX"/>
    <property type="match status" value="1"/>
</dbReference>
<dbReference type="Pfam" id="PF00293">
    <property type="entry name" value="NUDIX"/>
    <property type="match status" value="1"/>
</dbReference>
<sequence>MSTEQKPPALSAGVVIVRRFGDQYRYLLLRAGNYWDFSKGMVEPGEDPLAAAIREVEEETTLTGLNFHWGHPFIETEPYGKNKIARYYLAESPHGEVFLPVTEELGKPEHDEFRWLEYDAARGLLVPRVLAVLEWAGKIIQ</sequence>
<dbReference type="RefSeq" id="WP_096359085.1">
    <property type="nucleotide sequence ID" value="NZ_AP014879.1"/>
</dbReference>
<dbReference type="KEGG" id="slim:SCL_0076"/>
<reference evidence="4 5" key="1">
    <citation type="submission" date="2015-05" db="EMBL/GenBank/DDBJ databases">
        <title>Complete genome sequence of a sulfur-oxidizing gammaproteobacterium strain HA5.</title>
        <authorList>
            <person name="Miura A."/>
            <person name="Kojima H."/>
            <person name="Fukui M."/>
        </authorList>
    </citation>
    <scope>NUCLEOTIDE SEQUENCE [LARGE SCALE GENOMIC DNA]</scope>
    <source>
        <strain evidence="4 5">HA5</strain>
    </source>
</reference>
<dbReference type="PANTHER" id="PTHR21340">
    <property type="entry name" value="DIADENOSINE 5,5-P1,P4-TETRAPHOSPHATE PYROPHOSPHOHYDROLASE MUTT"/>
    <property type="match status" value="1"/>
</dbReference>
<evidence type="ECO:0000313" key="5">
    <source>
        <dbReference type="Proteomes" id="UP000243180"/>
    </source>
</evidence>
<evidence type="ECO:0000256" key="1">
    <source>
        <dbReference type="ARBA" id="ARBA00001946"/>
    </source>
</evidence>
<dbReference type="InterPro" id="IPR020084">
    <property type="entry name" value="NUDIX_hydrolase_CS"/>
</dbReference>
<feature type="domain" description="Nudix hydrolase" evidence="3">
    <location>
        <begin position="7"/>
        <end position="138"/>
    </location>
</feature>